<evidence type="ECO:0000256" key="1">
    <source>
        <dbReference type="SAM" id="MobiDB-lite"/>
    </source>
</evidence>
<sequence>AVDVIQEVKAIDLRGQYFVCEAPPNLAVFDNDEEHAENQFHPPSHQQYPSI</sequence>
<accession>A0A812QXJ5</accession>
<keyword evidence="3" id="KW-1185">Reference proteome</keyword>
<feature type="non-terminal residue" evidence="2">
    <location>
        <position position="1"/>
    </location>
</feature>
<feature type="non-terminal residue" evidence="2">
    <location>
        <position position="51"/>
    </location>
</feature>
<protein>
    <submittedName>
        <fullName evidence="2">Uncharacterized protein</fullName>
    </submittedName>
</protein>
<evidence type="ECO:0000313" key="2">
    <source>
        <dbReference type="EMBL" id="CAE7408502.1"/>
    </source>
</evidence>
<proteinExistence type="predicted"/>
<feature type="region of interest" description="Disordered" evidence="1">
    <location>
        <begin position="31"/>
        <end position="51"/>
    </location>
</feature>
<evidence type="ECO:0000313" key="3">
    <source>
        <dbReference type="Proteomes" id="UP000649617"/>
    </source>
</evidence>
<comment type="caution">
    <text evidence="2">The sequence shown here is derived from an EMBL/GenBank/DDBJ whole genome shotgun (WGS) entry which is preliminary data.</text>
</comment>
<organism evidence="2 3">
    <name type="scientific">Symbiodinium pilosum</name>
    <name type="common">Dinoflagellate</name>
    <dbReference type="NCBI Taxonomy" id="2952"/>
    <lineage>
        <taxon>Eukaryota</taxon>
        <taxon>Sar</taxon>
        <taxon>Alveolata</taxon>
        <taxon>Dinophyceae</taxon>
        <taxon>Suessiales</taxon>
        <taxon>Symbiodiniaceae</taxon>
        <taxon>Symbiodinium</taxon>
    </lineage>
</organism>
<name>A0A812QXJ5_SYMPI</name>
<dbReference type="AlphaFoldDB" id="A0A812QXJ5"/>
<dbReference type="Proteomes" id="UP000649617">
    <property type="component" value="Unassembled WGS sequence"/>
</dbReference>
<gene>
    <name evidence="2" type="ORF">SPIL2461_LOCUS10073</name>
</gene>
<reference evidence="2" key="1">
    <citation type="submission" date="2021-02" db="EMBL/GenBank/DDBJ databases">
        <authorList>
            <person name="Dougan E. K."/>
            <person name="Rhodes N."/>
            <person name="Thang M."/>
            <person name="Chan C."/>
        </authorList>
    </citation>
    <scope>NUCLEOTIDE SEQUENCE</scope>
</reference>
<dbReference type="EMBL" id="CAJNIZ010018332">
    <property type="protein sequence ID" value="CAE7408502.1"/>
    <property type="molecule type" value="Genomic_DNA"/>
</dbReference>